<accession>A0AAJ7RVB4</accession>
<evidence type="ECO:0000256" key="4">
    <source>
        <dbReference type="SAM" id="MobiDB-lite"/>
    </source>
</evidence>
<dbReference type="InterPro" id="IPR042197">
    <property type="entry name" value="Apaf_helical"/>
</dbReference>
<proteinExistence type="predicted"/>
<dbReference type="Pfam" id="PF00931">
    <property type="entry name" value="NB-ARC"/>
    <property type="match status" value="1"/>
</dbReference>
<dbReference type="InterPro" id="IPR011029">
    <property type="entry name" value="DEATH-like_dom_sf"/>
</dbReference>
<evidence type="ECO:0000259" key="5">
    <source>
        <dbReference type="PROSITE" id="PS50209"/>
    </source>
</evidence>
<dbReference type="GO" id="GO:0005829">
    <property type="term" value="C:cytosol"/>
    <property type="evidence" value="ECO:0007669"/>
    <property type="project" value="UniProtKB-ARBA"/>
</dbReference>
<protein>
    <submittedName>
        <fullName evidence="7">Apoptotic protease-activating factor 1 isoform X1</fullName>
    </submittedName>
</protein>
<evidence type="ECO:0000313" key="7">
    <source>
        <dbReference type="RefSeq" id="XP_024947821.1"/>
    </source>
</evidence>
<dbReference type="PANTHER" id="PTHR22845">
    <property type="entry name" value="APOPTOTIC PROTEASE-ACTIVATING FACTOR 1"/>
    <property type="match status" value="1"/>
</dbReference>
<dbReference type="PRINTS" id="PR00364">
    <property type="entry name" value="DISEASERSIST"/>
</dbReference>
<dbReference type="PROSITE" id="PS50209">
    <property type="entry name" value="CARD"/>
    <property type="match status" value="1"/>
</dbReference>
<gene>
    <name evidence="7" type="primary">LOC107274732</name>
</gene>
<dbReference type="GeneID" id="107274732"/>
<dbReference type="InterPro" id="IPR002182">
    <property type="entry name" value="NB-ARC"/>
</dbReference>
<dbReference type="Pfam" id="PF00619">
    <property type="entry name" value="CARD"/>
    <property type="match status" value="1"/>
</dbReference>
<sequence>MEENIYANILLKLSKDIVNDLDVRNGVIDYLKSRHIFNAQEIERIKSGGSKQEQALILLQILPRTPHAFYAFRDALQHHYRWLTYSIDSLLLEHHKISQSDTYHNSESATLPPISPLTVTREQEMLKLQNELEKIEPMGYILLHGMKGFGKSSLIANTLQDTKLVETLFNNEFYWIKFGYERSTDEEILTQLSFLYEHIPKSETASDTLKSECHYFMQYLKKYFGSKKHRNALLILDDVCKKEFIDAFDFGCKTLVVTADKDVLEGKRYSRIEMNDGFTEEQTLGLFAKVLDTTVQKLPVEANKIHEECKGMPLLIAMLSAQFEEFKDDLNNSSARWRYYLRLLRQKDSSNEVIKMFLKKQKNIFDMCINKLQDQVKKYYMQLAIFNDGVNIMPKTLAILWNCHKFAVDEKMIALSNKSLAVRSWNSNFECYVYGVHDLLLCHLRNNLLTPQELKSMHRSFIEQYRTMCRDDYSKLPKDNYSYSYIGHHLELAELYDEFPKLYLDLNFIQAKIDEAGLSDTLIDLKRYRKYITNNGNEELEKKISDLERFLNEQAYVLAASRRKGSLDIIQTALNYSYQGFITEEAQKLANQRNEKLYFSNTKQKYNIRAHDSTGPVSLNHEFYIEISTISFTDDPNKILLGNDLGEVILFDLESHNQRIFSGFDIRDSIKNIIVSDTDLFLAISDSGTLKVFSLTKDEYVMTPDENYIEPLSPRQKQVDWTPMFMPKPSRDDSTMTVSIPNEKIMDAVFLHDDKYVAACTDKGRVNVWNRSGDILSECNPNQTCFQSITATGRDVLLHTIDVTKSTIVTYLKDETKYSYLTQYNARYNKNLQQESKIILFQHVPLNDYALILVTQHQAIYIKFGWSPDREQAFNFMRQERAKVTEQGVVFTCAAVMHDGQYLVIGDSNGFVNIFKADAYQLITRYKGHVTSLDTYWMNDEGYHLICGTEGKLIRRWKFDLESSIPAGAPAFDAFMTSFGESNTIAVETWPDTITIYQDNNMIACSKRGDSKIINLSFDSTGTRIVYVTEKGTVTLFNIEEQTTIQIMKLHEPTTFLKWLDMPQGDMIVCMQDDENLKVWIDCDNVFIVENTGNIISMHKLNDKQVLTISQTGLIKLWLIRDADWRRIAITQCDNGTAEILYTSLSFQKTLLSVLMSNYKFELYAIQKDSTTMPEQIRLTRVVCEVDLGYRYGLTCCSFSHDDKYLAVGLSNGDVRIISMQGMVELDNLSLHNNAISQLYWAPGTIDEPILLSVNRDELAWWNLRLLNQPKVIKRSRKGIVQSNSNPNMSTSPRSSWGIQPSHSADFTPYNQIEQQKLEASKSESSSTIVKNGNSHDVNKYWKCKKARCLNRPALLGVITLSPNYIDKVCVSSDFSNFLMLDTHGMVSNFSLFNYD</sequence>
<evidence type="ECO:0000256" key="3">
    <source>
        <dbReference type="ARBA" id="ARBA00022737"/>
    </source>
</evidence>
<evidence type="ECO:0000313" key="6">
    <source>
        <dbReference type="Proteomes" id="UP000694920"/>
    </source>
</evidence>
<dbReference type="GO" id="GO:0043531">
    <property type="term" value="F:ADP binding"/>
    <property type="evidence" value="ECO:0007669"/>
    <property type="project" value="InterPro"/>
</dbReference>
<dbReference type="GO" id="GO:0008233">
    <property type="term" value="F:peptidase activity"/>
    <property type="evidence" value="ECO:0007669"/>
    <property type="project" value="UniProtKB-KW"/>
</dbReference>
<dbReference type="SMART" id="SM00114">
    <property type="entry name" value="CARD"/>
    <property type="match status" value="1"/>
</dbReference>
<dbReference type="InterPro" id="IPR001315">
    <property type="entry name" value="CARD"/>
</dbReference>
<reference evidence="7" key="1">
    <citation type="submission" date="2025-08" db="UniProtKB">
        <authorList>
            <consortium name="RefSeq"/>
        </authorList>
    </citation>
    <scope>IDENTIFICATION</scope>
</reference>
<dbReference type="Gene3D" id="3.40.50.300">
    <property type="entry name" value="P-loop containing nucleotide triphosphate hydrolases"/>
    <property type="match status" value="1"/>
</dbReference>
<keyword evidence="3" id="KW-0677">Repeat</keyword>
<dbReference type="Proteomes" id="UP000694920">
    <property type="component" value="Unplaced"/>
</dbReference>
<dbReference type="InterPro" id="IPR015943">
    <property type="entry name" value="WD40/YVTN_repeat-like_dom_sf"/>
</dbReference>
<dbReference type="Gene3D" id="2.130.10.10">
    <property type="entry name" value="YVTN repeat-like/Quinoprotein amine dehydrogenase"/>
    <property type="match status" value="3"/>
</dbReference>
<dbReference type="Pfam" id="PF17908">
    <property type="entry name" value="APAF1_C"/>
    <property type="match status" value="1"/>
</dbReference>
<dbReference type="PANTHER" id="PTHR22845:SF5">
    <property type="entry name" value="APOPTOTIC PROTEASE-ACTIVATING FACTOR 1"/>
    <property type="match status" value="1"/>
</dbReference>
<dbReference type="InterPro" id="IPR048975">
    <property type="entry name" value="WHD_APAF1"/>
</dbReference>
<dbReference type="InterPro" id="IPR036388">
    <property type="entry name" value="WH-like_DNA-bd_sf"/>
</dbReference>
<dbReference type="Gene3D" id="1.10.10.10">
    <property type="entry name" value="Winged helix-like DNA-binding domain superfamily/Winged helix DNA-binding domain"/>
    <property type="match status" value="1"/>
</dbReference>
<dbReference type="RefSeq" id="XP_024947821.1">
    <property type="nucleotide sequence ID" value="XM_025092053.1"/>
</dbReference>
<dbReference type="SUPFAM" id="SSF47986">
    <property type="entry name" value="DEATH domain"/>
    <property type="match status" value="1"/>
</dbReference>
<keyword evidence="1" id="KW-0853">WD repeat</keyword>
<name>A0AAJ7RVB4_CEPCN</name>
<dbReference type="InterPro" id="IPR001680">
    <property type="entry name" value="WD40_rpt"/>
</dbReference>
<dbReference type="CDD" id="cd01671">
    <property type="entry name" value="CARD"/>
    <property type="match status" value="1"/>
</dbReference>
<dbReference type="Gene3D" id="1.25.40.370">
    <property type="match status" value="1"/>
</dbReference>
<dbReference type="Pfam" id="PF00400">
    <property type="entry name" value="WD40"/>
    <property type="match status" value="1"/>
</dbReference>
<keyword evidence="7" id="KW-0645">Protease</keyword>
<dbReference type="SMART" id="SM00320">
    <property type="entry name" value="WD40"/>
    <property type="match status" value="9"/>
</dbReference>
<dbReference type="Pfam" id="PF21296">
    <property type="entry name" value="WHD_APAF1"/>
    <property type="match status" value="1"/>
</dbReference>
<dbReference type="InterPro" id="IPR027417">
    <property type="entry name" value="P-loop_NTPase"/>
</dbReference>
<feature type="region of interest" description="Disordered" evidence="4">
    <location>
        <begin position="1278"/>
        <end position="1298"/>
    </location>
</feature>
<feature type="compositionally biased region" description="Polar residues" evidence="4">
    <location>
        <begin position="1281"/>
        <end position="1298"/>
    </location>
</feature>
<dbReference type="GO" id="GO:0006915">
    <property type="term" value="P:apoptotic process"/>
    <property type="evidence" value="ECO:0007669"/>
    <property type="project" value="UniProtKB-KW"/>
</dbReference>
<organism evidence="6 7">
    <name type="scientific">Cephus cinctus</name>
    <name type="common">Wheat stem sawfly</name>
    <dbReference type="NCBI Taxonomy" id="211228"/>
    <lineage>
        <taxon>Eukaryota</taxon>
        <taxon>Metazoa</taxon>
        <taxon>Ecdysozoa</taxon>
        <taxon>Arthropoda</taxon>
        <taxon>Hexapoda</taxon>
        <taxon>Insecta</taxon>
        <taxon>Pterygota</taxon>
        <taxon>Neoptera</taxon>
        <taxon>Endopterygota</taxon>
        <taxon>Hymenoptera</taxon>
        <taxon>Cephoidea</taxon>
        <taxon>Cephidae</taxon>
        <taxon>Cephus</taxon>
    </lineage>
</organism>
<dbReference type="Gene3D" id="1.10.533.10">
    <property type="entry name" value="Death Domain, Fas"/>
    <property type="match status" value="1"/>
</dbReference>
<dbReference type="GO" id="GO:0042981">
    <property type="term" value="P:regulation of apoptotic process"/>
    <property type="evidence" value="ECO:0007669"/>
    <property type="project" value="InterPro"/>
</dbReference>
<dbReference type="InterPro" id="IPR041452">
    <property type="entry name" value="APAF1_C"/>
</dbReference>
<evidence type="ECO:0000256" key="1">
    <source>
        <dbReference type="ARBA" id="ARBA00022574"/>
    </source>
</evidence>
<evidence type="ECO:0000256" key="2">
    <source>
        <dbReference type="ARBA" id="ARBA00022703"/>
    </source>
</evidence>
<feature type="domain" description="CARD" evidence="5">
    <location>
        <begin position="2"/>
        <end position="78"/>
    </location>
</feature>
<keyword evidence="2" id="KW-0053">Apoptosis</keyword>
<dbReference type="InterPro" id="IPR011047">
    <property type="entry name" value="Quinoprotein_ADH-like_sf"/>
</dbReference>
<keyword evidence="7" id="KW-0378">Hydrolase</keyword>
<dbReference type="SUPFAM" id="SSF50998">
    <property type="entry name" value="Quinoprotein alcohol dehydrogenase-like"/>
    <property type="match status" value="1"/>
</dbReference>
<keyword evidence="6" id="KW-1185">Reference proteome</keyword>
<dbReference type="GO" id="GO:0006508">
    <property type="term" value="P:proteolysis"/>
    <property type="evidence" value="ECO:0007669"/>
    <property type="project" value="UniProtKB-KW"/>
</dbReference>
<dbReference type="SUPFAM" id="SSF52540">
    <property type="entry name" value="P-loop containing nucleoside triphosphate hydrolases"/>
    <property type="match status" value="1"/>
</dbReference>
<dbReference type="Gene3D" id="1.10.8.430">
    <property type="entry name" value="Helical domain of apoptotic protease-activating factors"/>
    <property type="match status" value="1"/>
</dbReference>